<proteinExistence type="predicted"/>
<evidence type="ECO:0000313" key="3">
    <source>
        <dbReference type="Proteomes" id="UP001501079"/>
    </source>
</evidence>
<sequence length="69" mass="7476">MVNLAPVVSISPGTGKHVSRFPADLTWLTARVGLDRSTFDPNIHAGVTGAQIPRRKRPAHRKGNHARLA</sequence>
<dbReference type="RefSeq" id="WP_344754606.1">
    <property type="nucleotide sequence ID" value="NZ_BAABBW010000004.1"/>
</dbReference>
<dbReference type="Proteomes" id="UP001501079">
    <property type="component" value="Unassembled WGS sequence"/>
</dbReference>
<gene>
    <name evidence="2" type="ORF">GCM10022287_23520</name>
</gene>
<evidence type="ECO:0000313" key="2">
    <source>
        <dbReference type="EMBL" id="GAA4176381.1"/>
    </source>
</evidence>
<protein>
    <submittedName>
        <fullName evidence="2">Uncharacterized protein</fullName>
    </submittedName>
</protein>
<comment type="caution">
    <text evidence="2">The sequence shown here is derived from an EMBL/GenBank/DDBJ whole genome shotgun (WGS) entry which is preliminary data.</text>
</comment>
<organism evidence="2 3">
    <name type="scientific">Gryllotalpicola koreensis</name>
    <dbReference type="NCBI Taxonomy" id="993086"/>
    <lineage>
        <taxon>Bacteria</taxon>
        <taxon>Bacillati</taxon>
        <taxon>Actinomycetota</taxon>
        <taxon>Actinomycetes</taxon>
        <taxon>Micrococcales</taxon>
        <taxon>Microbacteriaceae</taxon>
        <taxon>Gryllotalpicola</taxon>
    </lineage>
</organism>
<name>A0ABP8A2P5_9MICO</name>
<accession>A0ABP8A2P5</accession>
<keyword evidence="3" id="KW-1185">Reference proteome</keyword>
<reference evidence="3" key="1">
    <citation type="journal article" date="2019" name="Int. J. Syst. Evol. Microbiol.">
        <title>The Global Catalogue of Microorganisms (GCM) 10K type strain sequencing project: providing services to taxonomists for standard genome sequencing and annotation.</title>
        <authorList>
            <consortium name="The Broad Institute Genomics Platform"/>
            <consortium name="The Broad Institute Genome Sequencing Center for Infectious Disease"/>
            <person name="Wu L."/>
            <person name="Ma J."/>
        </authorList>
    </citation>
    <scope>NUCLEOTIDE SEQUENCE [LARGE SCALE GENOMIC DNA]</scope>
    <source>
        <strain evidence="3">JCM 17591</strain>
    </source>
</reference>
<feature type="compositionally biased region" description="Basic residues" evidence="1">
    <location>
        <begin position="53"/>
        <end position="69"/>
    </location>
</feature>
<dbReference type="EMBL" id="BAABBW010000004">
    <property type="protein sequence ID" value="GAA4176381.1"/>
    <property type="molecule type" value="Genomic_DNA"/>
</dbReference>
<feature type="region of interest" description="Disordered" evidence="1">
    <location>
        <begin position="39"/>
        <end position="69"/>
    </location>
</feature>
<evidence type="ECO:0000256" key="1">
    <source>
        <dbReference type="SAM" id="MobiDB-lite"/>
    </source>
</evidence>